<dbReference type="Pfam" id="PF13432">
    <property type="entry name" value="TPR_16"/>
    <property type="match status" value="2"/>
</dbReference>
<accession>A0A6J4JYT4</accession>
<feature type="repeat" description="TPR" evidence="1">
    <location>
        <begin position="126"/>
        <end position="159"/>
    </location>
</feature>
<keyword evidence="1" id="KW-0802">TPR repeat</keyword>
<dbReference type="SMART" id="SM00028">
    <property type="entry name" value="TPR"/>
    <property type="match status" value="7"/>
</dbReference>
<feature type="region of interest" description="Disordered" evidence="2">
    <location>
        <begin position="1"/>
        <end position="38"/>
    </location>
</feature>
<feature type="compositionally biased region" description="Pro residues" evidence="2">
    <location>
        <begin position="13"/>
        <end position="22"/>
    </location>
</feature>
<dbReference type="InterPro" id="IPR011990">
    <property type="entry name" value="TPR-like_helical_dom_sf"/>
</dbReference>
<dbReference type="PANTHER" id="PTHR44809">
    <property type="match status" value="1"/>
</dbReference>
<dbReference type="PROSITE" id="PS50005">
    <property type="entry name" value="TPR"/>
    <property type="match status" value="4"/>
</dbReference>
<feature type="repeat" description="TPR" evidence="1">
    <location>
        <begin position="92"/>
        <end position="125"/>
    </location>
</feature>
<gene>
    <name evidence="3" type="ORF">AVDCRST_MAG63-4363</name>
</gene>
<proteinExistence type="predicted"/>
<reference evidence="3" key="1">
    <citation type="submission" date="2020-02" db="EMBL/GenBank/DDBJ databases">
        <authorList>
            <person name="Meier V. D."/>
        </authorList>
    </citation>
    <scope>NUCLEOTIDE SEQUENCE</scope>
    <source>
        <strain evidence="3">AVDCRST_MAG63</strain>
    </source>
</reference>
<name>A0A6J4JYT4_9BACT</name>
<dbReference type="Gene3D" id="1.25.40.10">
    <property type="entry name" value="Tetratricopeptide repeat domain"/>
    <property type="match status" value="3"/>
</dbReference>
<dbReference type="PANTHER" id="PTHR44809:SF1">
    <property type="entry name" value="PROTEIN O-MANNOSYL-TRANSFERASE TMTC1"/>
    <property type="match status" value="1"/>
</dbReference>
<evidence type="ECO:0000313" key="3">
    <source>
        <dbReference type="EMBL" id="CAA9291163.1"/>
    </source>
</evidence>
<evidence type="ECO:0000256" key="2">
    <source>
        <dbReference type="SAM" id="MobiDB-lite"/>
    </source>
</evidence>
<organism evidence="3">
    <name type="scientific">uncultured Armatimonadetes bacterium</name>
    <dbReference type="NCBI Taxonomy" id="157466"/>
    <lineage>
        <taxon>Bacteria</taxon>
        <taxon>Bacillati</taxon>
        <taxon>Armatimonadota</taxon>
        <taxon>environmental samples</taxon>
    </lineage>
</organism>
<feature type="repeat" description="TPR" evidence="1">
    <location>
        <begin position="160"/>
        <end position="193"/>
    </location>
</feature>
<dbReference type="PROSITE" id="PS50293">
    <property type="entry name" value="TPR_REGION"/>
    <property type="match status" value="2"/>
</dbReference>
<protein>
    <submittedName>
        <fullName evidence="3">FOG: TPR repeat</fullName>
    </submittedName>
</protein>
<dbReference type="Gene3D" id="3.40.50.2000">
    <property type="entry name" value="Glycogen Phosphorylase B"/>
    <property type="match status" value="1"/>
</dbReference>
<feature type="compositionally biased region" description="Basic residues" evidence="2">
    <location>
        <begin position="1"/>
        <end position="11"/>
    </location>
</feature>
<dbReference type="InterPro" id="IPR052943">
    <property type="entry name" value="TMTC_O-mannosyl-trnsfr"/>
</dbReference>
<dbReference type="EMBL" id="CADCTO010000604">
    <property type="protein sequence ID" value="CAA9291163.1"/>
    <property type="molecule type" value="Genomic_DNA"/>
</dbReference>
<dbReference type="SUPFAM" id="SSF53756">
    <property type="entry name" value="UDP-Glycosyltransferase/glycogen phosphorylase"/>
    <property type="match status" value="1"/>
</dbReference>
<dbReference type="SUPFAM" id="SSF48452">
    <property type="entry name" value="TPR-like"/>
    <property type="match status" value="1"/>
</dbReference>
<dbReference type="Pfam" id="PF13414">
    <property type="entry name" value="TPR_11"/>
    <property type="match status" value="1"/>
</dbReference>
<dbReference type="InterPro" id="IPR019734">
    <property type="entry name" value="TPR_rpt"/>
</dbReference>
<feature type="repeat" description="TPR" evidence="1">
    <location>
        <begin position="194"/>
        <end position="227"/>
    </location>
</feature>
<evidence type="ECO:0000256" key="1">
    <source>
        <dbReference type="PROSITE-ProRule" id="PRU00339"/>
    </source>
</evidence>
<sequence>MSKSTTRRTRPAHFPPLRPPSAPGNAAFSRAHDHHRAGRLDEAEAGYREALRSNPFHADALHLWGVVAYQRGQTAPAVERLRKAITLDASEPAFHNNLGNALRDSGDLCASVSAFERALHLNPRYAEAYNNLSLALRGLGREDAALAALRRAIDLKPGFAEAHNNLGNGLKDAGDLAGAVSAFERALHLNPHYAEAYNNLGAALHAAGDAEAASQAFLNALQLRPDLWDAHFNLGISRLSLGDFEHGWPLYEAGLRSGARPPRGLAQPQWDGSPLDGRTLLVHAEQGFGDTLQFVRYLPAVSARGGSVVFECQRGLRCAFPDSLGWDILVERGDEDDAPAVPFDLHVPLLSLPGLFGTNEATIPASVPYLRAEPEAVAHWQRLLAPFDGLKVGIVWAGNPAHRNDRNRSCALADFAPLAGIGGLTLFSLQKGPAAVQAGEPPAGMTLVDLDEDLTDFGQTAAALTALDLVIAVDTSVVHLAGALGKPVWVLLPFAADWRWLRERDDSPWYPTMRLFRQPAPGDWPGVFARVVETLCG</sequence>
<dbReference type="AlphaFoldDB" id="A0A6J4JYT4"/>